<organism evidence="3 4">
    <name type="scientific">Coregonus suidteri</name>
    <dbReference type="NCBI Taxonomy" id="861788"/>
    <lineage>
        <taxon>Eukaryota</taxon>
        <taxon>Metazoa</taxon>
        <taxon>Chordata</taxon>
        <taxon>Craniata</taxon>
        <taxon>Vertebrata</taxon>
        <taxon>Euteleostomi</taxon>
        <taxon>Actinopterygii</taxon>
        <taxon>Neopterygii</taxon>
        <taxon>Teleostei</taxon>
        <taxon>Protacanthopterygii</taxon>
        <taxon>Salmoniformes</taxon>
        <taxon>Salmonidae</taxon>
        <taxon>Coregoninae</taxon>
        <taxon>Coregonus</taxon>
    </lineage>
</organism>
<reference evidence="3 4" key="1">
    <citation type="submission" date="2021-04" db="EMBL/GenBank/DDBJ databases">
        <authorList>
            <person name="De Guttry C."/>
            <person name="Zahm M."/>
            <person name="Klopp C."/>
            <person name="Cabau C."/>
            <person name="Louis A."/>
            <person name="Berthelot C."/>
            <person name="Parey E."/>
            <person name="Roest Crollius H."/>
            <person name="Montfort J."/>
            <person name="Robinson-Rechavi M."/>
            <person name="Bucao C."/>
            <person name="Bouchez O."/>
            <person name="Gislard M."/>
            <person name="Lluch J."/>
            <person name="Milhes M."/>
            <person name="Lampietro C."/>
            <person name="Lopez Roques C."/>
            <person name="Donnadieu C."/>
            <person name="Braasch I."/>
            <person name="Desvignes T."/>
            <person name="Postlethwait J."/>
            <person name="Bobe J."/>
            <person name="Wedekind C."/>
            <person name="Guiguen Y."/>
        </authorList>
    </citation>
    <scope>NUCLEOTIDE SEQUENCE [LARGE SCALE GENOMIC DNA]</scope>
    <source>
        <strain evidence="3">Cs_M1</strain>
        <tissue evidence="3">Blood</tissue>
    </source>
</reference>
<dbReference type="InterPro" id="IPR019191">
    <property type="entry name" value="Essential_protein_Yae1_N"/>
</dbReference>
<dbReference type="EMBL" id="JAGTTL010000035">
    <property type="protein sequence ID" value="KAK6294737.1"/>
    <property type="molecule type" value="Genomic_DNA"/>
</dbReference>
<dbReference type="Pfam" id="PF09811">
    <property type="entry name" value="Yae1_N"/>
    <property type="match status" value="1"/>
</dbReference>
<proteinExistence type="inferred from homology"/>
<dbReference type="Proteomes" id="UP001356427">
    <property type="component" value="Unassembled WGS sequence"/>
</dbReference>
<evidence type="ECO:0000313" key="4">
    <source>
        <dbReference type="Proteomes" id="UP001356427"/>
    </source>
</evidence>
<evidence type="ECO:0000313" key="3">
    <source>
        <dbReference type="EMBL" id="KAK6294737.1"/>
    </source>
</evidence>
<accession>A0AAN8KLR5</accession>
<sequence length="141" mass="16042">MAHKSEDLFDCILMADDRFHGEGYREGFDEGTRQGMIDGRKHGASHGAKLSMEVSFYYGFGITWKCLLQNNTDVKSRKRLKALESLLGLIQKFPHEEPHYENLQEDMEKVRAKFRQVCSLLNVPTDFSDYVKTGGSGGISF</sequence>
<protein>
    <recommendedName>
        <fullName evidence="2">Essential protein Yae1 N-terminal domain-containing protein</fullName>
    </recommendedName>
</protein>
<comment type="similarity">
    <text evidence="1">Belongs to the LTO1 family.</text>
</comment>
<dbReference type="AlphaFoldDB" id="A0AAN8KLR5"/>
<evidence type="ECO:0000256" key="1">
    <source>
        <dbReference type="ARBA" id="ARBA00038090"/>
    </source>
</evidence>
<name>A0AAN8KLR5_9TELE</name>
<dbReference type="PANTHER" id="PTHR28532">
    <property type="entry name" value="GEO13458P1"/>
    <property type="match status" value="1"/>
</dbReference>
<dbReference type="PANTHER" id="PTHR28532:SF1">
    <property type="entry name" value="ORAL CANCER OVEREXPRESSED 1"/>
    <property type="match status" value="1"/>
</dbReference>
<evidence type="ECO:0000259" key="2">
    <source>
        <dbReference type="Pfam" id="PF09811"/>
    </source>
</evidence>
<comment type="caution">
    <text evidence="3">The sequence shown here is derived from an EMBL/GenBank/DDBJ whole genome shotgun (WGS) entry which is preliminary data.</text>
</comment>
<gene>
    <name evidence="3" type="ORF">J4Q44_G00355670</name>
</gene>
<feature type="domain" description="Essential protein Yae1 N-terminal" evidence="2">
    <location>
        <begin position="23"/>
        <end position="60"/>
    </location>
</feature>
<dbReference type="InterPro" id="IPR052436">
    <property type="entry name" value="LTO1_adapter"/>
</dbReference>
<keyword evidence="4" id="KW-1185">Reference proteome</keyword>